<dbReference type="EMBL" id="JAGFNZ010000005">
    <property type="protein sequence ID" value="MBW7573544.1"/>
    <property type="molecule type" value="Genomic_DNA"/>
</dbReference>
<dbReference type="Gene3D" id="3.30.2320.30">
    <property type="entry name" value="ATP synthase, E subunit, C-terminal"/>
    <property type="match status" value="1"/>
</dbReference>
<comment type="similarity">
    <text evidence="1">Belongs to the V-ATPase E subunit family.</text>
</comment>
<dbReference type="RefSeq" id="WP_219965954.1">
    <property type="nucleotide sequence ID" value="NZ_JAGFNZ010000005.1"/>
</dbReference>
<evidence type="ECO:0000256" key="2">
    <source>
        <dbReference type="ARBA" id="ARBA00022448"/>
    </source>
</evidence>
<comment type="caution">
    <text evidence="4">The sequence shown here is derived from an EMBL/GenBank/DDBJ whole genome shotgun (WGS) entry which is preliminary data.</text>
</comment>
<dbReference type="SUPFAM" id="SSF160527">
    <property type="entry name" value="V-type ATPase subunit E-like"/>
    <property type="match status" value="1"/>
</dbReference>
<dbReference type="Proteomes" id="UP000719942">
    <property type="component" value="Unassembled WGS sequence"/>
</dbReference>
<sequence>MAVNDDKMNKFYLAINHYAEEQRKKIEQEVSEFKQRELDEAEVEVLTEAYRLIQKEMAEMRNGISREMAQREMEGRKELLAKRQSITAKVFERANNALIEYTQKSEYTALLKKFAAELSKTFTKPGTVLCIKKEDEKYQELIKEAFGKDCTFKINPDIHIGGIRAYNSQMGISADITLDSMLEDQREWFAENSGMAIV</sequence>
<name>A0ABS7DQG1_9FIRM</name>
<protein>
    <recommendedName>
        <fullName evidence="6">V/A-type H+-transporting ATPase subunit E</fullName>
    </recommendedName>
</protein>
<keyword evidence="3" id="KW-0406">Ion transport</keyword>
<dbReference type="Pfam" id="PF01991">
    <property type="entry name" value="vATP-synt_E"/>
    <property type="match status" value="1"/>
</dbReference>
<proteinExistence type="inferred from homology"/>
<evidence type="ECO:0000313" key="5">
    <source>
        <dbReference type="Proteomes" id="UP000719942"/>
    </source>
</evidence>
<evidence type="ECO:0000256" key="3">
    <source>
        <dbReference type="ARBA" id="ARBA00023065"/>
    </source>
</evidence>
<evidence type="ECO:0000256" key="1">
    <source>
        <dbReference type="ARBA" id="ARBA00005901"/>
    </source>
</evidence>
<organism evidence="4 5">
    <name type="scientific">Caproiciproducens faecalis</name>
    <dbReference type="NCBI Taxonomy" id="2820301"/>
    <lineage>
        <taxon>Bacteria</taxon>
        <taxon>Bacillati</taxon>
        <taxon>Bacillota</taxon>
        <taxon>Clostridia</taxon>
        <taxon>Eubacteriales</taxon>
        <taxon>Acutalibacteraceae</taxon>
        <taxon>Caproiciproducens</taxon>
    </lineage>
</organism>
<evidence type="ECO:0000313" key="4">
    <source>
        <dbReference type="EMBL" id="MBW7573544.1"/>
    </source>
</evidence>
<dbReference type="InterPro" id="IPR002842">
    <property type="entry name" value="ATPase_V1_Esu"/>
</dbReference>
<keyword evidence="5" id="KW-1185">Reference proteome</keyword>
<dbReference type="InterPro" id="IPR038495">
    <property type="entry name" value="ATPase_E_C"/>
</dbReference>
<gene>
    <name evidence="4" type="ORF">J5W02_12065</name>
</gene>
<accession>A0ABS7DQG1</accession>
<evidence type="ECO:0008006" key="6">
    <source>
        <dbReference type="Google" id="ProtNLM"/>
    </source>
</evidence>
<reference evidence="4 5" key="1">
    <citation type="submission" date="2021-03" db="EMBL/GenBank/DDBJ databases">
        <title>Caproiciproducens sp. nov. isolated from feces of cow.</title>
        <authorList>
            <person name="Choi J.-Y."/>
        </authorList>
    </citation>
    <scope>NUCLEOTIDE SEQUENCE [LARGE SCALE GENOMIC DNA]</scope>
    <source>
        <strain evidence="4 5">AGMB10547</strain>
    </source>
</reference>
<keyword evidence="2" id="KW-0813">Transport</keyword>